<keyword evidence="4" id="KW-0597">Phosphoprotein</keyword>
<evidence type="ECO:0000313" key="13">
    <source>
        <dbReference type="Proteomes" id="UP000017048"/>
    </source>
</evidence>
<evidence type="ECO:0000256" key="7">
    <source>
        <dbReference type="ARBA" id="ARBA00022777"/>
    </source>
</evidence>
<evidence type="ECO:0000256" key="6">
    <source>
        <dbReference type="ARBA" id="ARBA00022692"/>
    </source>
</evidence>
<sequence>MNLVVNANRHGAGVTSVTVDRELADILVTIDDAGPGVPAADRERIFDRFVTASRSTAGTGIGLALVAETVAGHRGHIRCHERPGGGARFVMTLPALHHVSS</sequence>
<dbReference type="PANTHER" id="PTHR45436">
    <property type="entry name" value="SENSOR HISTIDINE KINASE YKOH"/>
    <property type="match status" value="1"/>
</dbReference>
<keyword evidence="10" id="KW-0472">Membrane</keyword>
<dbReference type="PANTHER" id="PTHR45436:SF5">
    <property type="entry name" value="SENSOR HISTIDINE KINASE TRCS"/>
    <property type="match status" value="1"/>
</dbReference>
<reference evidence="12 13" key="1">
    <citation type="journal article" date="2014" name="BMC Genomics">
        <title>Genome based analysis of type-I polyketide synthase and nonribosomal peptide synthetase gene clusters in seven strains of five representative Nocardia species.</title>
        <authorList>
            <person name="Komaki H."/>
            <person name="Ichikawa N."/>
            <person name="Hosoyama A."/>
            <person name="Takahashi-Nakaguchi A."/>
            <person name="Matsuzawa T."/>
            <person name="Suzuki K."/>
            <person name="Fujita N."/>
            <person name="Gonoi T."/>
        </authorList>
    </citation>
    <scope>NUCLEOTIDE SEQUENCE [LARGE SCALE GENOMIC DNA]</scope>
    <source>
        <strain evidence="12 13">NBRC 15531</strain>
    </source>
</reference>
<accession>U5E4S2</accession>
<dbReference type="PROSITE" id="PS50109">
    <property type="entry name" value="HIS_KIN"/>
    <property type="match status" value="1"/>
</dbReference>
<keyword evidence="5" id="KW-0808">Transferase</keyword>
<name>U5E4S2_NOCAS</name>
<dbReference type="SMART" id="SM00387">
    <property type="entry name" value="HATPase_c"/>
    <property type="match status" value="1"/>
</dbReference>
<dbReference type="GO" id="GO:0004673">
    <property type="term" value="F:protein histidine kinase activity"/>
    <property type="evidence" value="ECO:0007669"/>
    <property type="project" value="UniProtKB-EC"/>
</dbReference>
<protein>
    <recommendedName>
        <fullName evidence="3">histidine kinase</fullName>
        <ecNumber evidence="3">2.7.13.3</ecNumber>
    </recommendedName>
</protein>
<dbReference type="RefSeq" id="WP_022565518.1">
    <property type="nucleotide sequence ID" value="NZ_BAFO02000005.1"/>
</dbReference>
<dbReference type="GO" id="GO:0000160">
    <property type="term" value="P:phosphorelay signal transduction system"/>
    <property type="evidence" value="ECO:0007669"/>
    <property type="project" value="UniProtKB-KW"/>
</dbReference>
<comment type="caution">
    <text evidence="12">The sequence shown here is derived from an EMBL/GenBank/DDBJ whole genome shotgun (WGS) entry which is preliminary data.</text>
</comment>
<evidence type="ECO:0000256" key="10">
    <source>
        <dbReference type="ARBA" id="ARBA00023136"/>
    </source>
</evidence>
<dbReference type="EC" id="2.7.13.3" evidence="3"/>
<dbReference type="STRING" id="1824.SAMN05444423_107102"/>
<dbReference type="InterPro" id="IPR003594">
    <property type="entry name" value="HATPase_dom"/>
</dbReference>
<comment type="subcellular location">
    <subcellularLocation>
        <location evidence="2">Membrane</location>
    </subcellularLocation>
</comment>
<evidence type="ECO:0000256" key="5">
    <source>
        <dbReference type="ARBA" id="ARBA00022679"/>
    </source>
</evidence>
<proteinExistence type="predicted"/>
<dbReference type="PRINTS" id="PR00344">
    <property type="entry name" value="BCTRLSENSOR"/>
</dbReference>
<organism evidence="12 13">
    <name type="scientific">Nocardia asteroides NBRC 15531</name>
    <dbReference type="NCBI Taxonomy" id="1110697"/>
    <lineage>
        <taxon>Bacteria</taxon>
        <taxon>Bacillati</taxon>
        <taxon>Actinomycetota</taxon>
        <taxon>Actinomycetes</taxon>
        <taxon>Mycobacteriales</taxon>
        <taxon>Nocardiaceae</taxon>
        <taxon>Nocardia</taxon>
    </lineage>
</organism>
<dbReference type="InterPro" id="IPR005467">
    <property type="entry name" value="His_kinase_dom"/>
</dbReference>
<dbReference type="AlphaFoldDB" id="U5E4S2"/>
<comment type="catalytic activity">
    <reaction evidence="1">
        <text>ATP + protein L-histidine = ADP + protein N-phospho-L-histidine.</text>
        <dbReference type="EC" id="2.7.13.3"/>
    </reaction>
</comment>
<feature type="domain" description="Histidine kinase" evidence="11">
    <location>
        <begin position="1"/>
        <end position="97"/>
    </location>
</feature>
<dbReference type="Gene3D" id="3.30.565.10">
    <property type="entry name" value="Histidine kinase-like ATPase, C-terminal domain"/>
    <property type="match status" value="1"/>
</dbReference>
<dbReference type="InterPro" id="IPR050428">
    <property type="entry name" value="TCS_sensor_his_kinase"/>
</dbReference>
<keyword evidence="13" id="KW-1185">Reference proteome</keyword>
<dbReference type="GeneID" id="91518961"/>
<dbReference type="Proteomes" id="UP000017048">
    <property type="component" value="Unassembled WGS sequence"/>
</dbReference>
<dbReference type="InterPro" id="IPR004358">
    <property type="entry name" value="Sig_transdc_His_kin-like_C"/>
</dbReference>
<keyword evidence="6" id="KW-0812">Transmembrane</keyword>
<evidence type="ECO:0000256" key="8">
    <source>
        <dbReference type="ARBA" id="ARBA00022989"/>
    </source>
</evidence>
<dbReference type="eggNOG" id="COG2205">
    <property type="taxonomic scope" value="Bacteria"/>
</dbReference>
<evidence type="ECO:0000256" key="2">
    <source>
        <dbReference type="ARBA" id="ARBA00004370"/>
    </source>
</evidence>
<gene>
    <name evidence="12" type="ORF">NCAST_05_01900</name>
</gene>
<evidence type="ECO:0000313" key="12">
    <source>
        <dbReference type="EMBL" id="GAD81755.1"/>
    </source>
</evidence>
<evidence type="ECO:0000259" key="11">
    <source>
        <dbReference type="PROSITE" id="PS50109"/>
    </source>
</evidence>
<dbReference type="InterPro" id="IPR036890">
    <property type="entry name" value="HATPase_C_sf"/>
</dbReference>
<keyword evidence="7 12" id="KW-0418">Kinase</keyword>
<evidence type="ECO:0000256" key="9">
    <source>
        <dbReference type="ARBA" id="ARBA00023012"/>
    </source>
</evidence>
<keyword evidence="9" id="KW-0902">Two-component regulatory system</keyword>
<evidence type="ECO:0000256" key="3">
    <source>
        <dbReference type="ARBA" id="ARBA00012438"/>
    </source>
</evidence>
<dbReference type="EMBL" id="BAFO02000005">
    <property type="protein sequence ID" value="GAD81755.1"/>
    <property type="molecule type" value="Genomic_DNA"/>
</dbReference>
<evidence type="ECO:0000256" key="4">
    <source>
        <dbReference type="ARBA" id="ARBA00022553"/>
    </source>
</evidence>
<keyword evidence="8" id="KW-1133">Transmembrane helix</keyword>
<dbReference type="GO" id="GO:0005886">
    <property type="term" value="C:plasma membrane"/>
    <property type="evidence" value="ECO:0007669"/>
    <property type="project" value="TreeGrafter"/>
</dbReference>
<dbReference type="SUPFAM" id="SSF55874">
    <property type="entry name" value="ATPase domain of HSP90 chaperone/DNA topoisomerase II/histidine kinase"/>
    <property type="match status" value="1"/>
</dbReference>
<evidence type="ECO:0000256" key="1">
    <source>
        <dbReference type="ARBA" id="ARBA00000085"/>
    </source>
</evidence>
<dbReference type="Pfam" id="PF02518">
    <property type="entry name" value="HATPase_c"/>
    <property type="match status" value="1"/>
</dbReference>